<name>A0A9J7EEW9_SPOLT</name>
<evidence type="ECO:0000256" key="8">
    <source>
        <dbReference type="ARBA" id="ARBA00051284"/>
    </source>
</evidence>
<dbReference type="SUPFAM" id="SSF55729">
    <property type="entry name" value="Acyl-CoA N-acyltransferases (Nat)"/>
    <property type="match status" value="1"/>
</dbReference>
<comment type="catalytic activity">
    <reaction evidence="12">
        <text>dopamine + hexadecanoyl-CoA = N-hexadecanoyl-dopamine + CoA + H(+)</text>
        <dbReference type="Rhea" id="RHEA:51376"/>
        <dbReference type="ChEBI" id="CHEBI:15378"/>
        <dbReference type="ChEBI" id="CHEBI:57287"/>
        <dbReference type="ChEBI" id="CHEBI:57379"/>
        <dbReference type="ChEBI" id="CHEBI:59905"/>
        <dbReference type="ChEBI" id="CHEBI:134058"/>
    </reaction>
    <physiologicalReaction direction="left-to-right" evidence="12">
        <dbReference type="Rhea" id="RHEA:51377"/>
    </physiologicalReaction>
</comment>
<dbReference type="FunFam" id="3.40.630.30:FF:000046">
    <property type="entry name" value="Dopamine N-acetyltransferase"/>
    <property type="match status" value="1"/>
</dbReference>
<evidence type="ECO:0000256" key="13">
    <source>
        <dbReference type="ARBA" id="ARBA00052491"/>
    </source>
</evidence>
<comment type="pathway">
    <text evidence="3">Aromatic compound metabolism; melatonin biosynthesis; melatonin from serotonin: step 1/2.</text>
</comment>
<proteinExistence type="inferred from homology"/>
<dbReference type="PANTHER" id="PTHR20905">
    <property type="entry name" value="N-ACETYLTRANSFERASE-RELATED"/>
    <property type="match status" value="1"/>
</dbReference>
<accession>A0A9J7EEW9</accession>
<reference evidence="15" key="1">
    <citation type="submission" date="2025-08" db="UniProtKB">
        <authorList>
            <consortium name="RefSeq"/>
        </authorList>
    </citation>
    <scope>IDENTIFICATION</scope>
    <source>
        <strain evidence="15">Ishihara</strain>
        <tissue evidence="15">Whole body</tissue>
    </source>
</reference>
<comment type="catalytic activity">
    <reaction evidence="6">
        <text>dopamine + (9Z)-octadecenoyl-CoA = N-(9Z-octadecanoyl)-dopamine + CoA + H(+)</text>
        <dbReference type="Rhea" id="RHEA:51380"/>
        <dbReference type="ChEBI" id="CHEBI:15378"/>
        <dbReference type="ChEBI" id="CHEBI:31883"/>
        <dbReference type="ChEBI" id="CHEBI:57287"/>
        <dbReference type="ChEBI" id="CHEBI:57387"/>
        <dbReference type="ChEBI" id="CHEBI:59905"/>
    </reaction>
    <physiologicalReaction direction="left-to-right" evidence="6">
        <dbReference type="Rhea" id="RHEA:51381"/>
    </physiologicalReaction>
</comment>
<dbReference type="RefSeq" id="XP_022826742.1">
    <property type="nucleotide sequence ID" value="XM_022970974.1"/>
</dbReference>
<comment type="catalytic activity">
    <reaction evidence="10">
        <text>serotonin + (9Z)-octadecenoyl-CoA = N-(9Z-octadecenoyl)-serotonin + CoA + H(+)</text>
        <dbReference type="Rhea" id="RHEA:51392"/>
        <dbReference type="ChEBI" id="CHEBI:15378"/>
        <dbReference type="ChEBI" id="CHEBI:57287"/>
        <dbReference type="ChEBI" id="CHEBI:57387"/>
        <dbReference type="ChEBI" id="CHEBI:134064"/>
        <dbReference type="ChEBI" id="CHEBI:350546"/>
    </reaction>
    <physiologicalReaction direction="left-to-right" evidence="10">
        <dbReference type="Rhea" id="RHEA:51393"/>
    </physiologicalReaction>
</comment>
<comment type="catalytic activity">
    <reaction evidence="11">
        <text>serotonin + hexadecanoyl-CoA = N-hexadecanoyl-serotonin + CoA + H(+)</text>
        <dbReference type="Rhea" id="RHEA:51384"/>
        <dbReference type="ChEBI" id="CHEBI:15378"/>
        <dbReference type="ChEBI" id="CHEBI:57287"/>
        <dbReference type="ChEBI" id="CHEBI:57379"/>
        <dbReference type="ChEBI" id="CHEBI:134059"/>
        <dbReference type="ChEBI" id="CHEBI:350546"/>
    </reaction>
    <physiologicalReaction direction="left-to-right" evidence="11">
        <dbReference type="Rhea" id="RHEA:51385"/>
    </physiologicalReaction>
</comment>
<dbReference type="AlphaFoldDB" id="A0A9J7EEW9"/>
<evidence type="ECO:0000256" key="4">
    <source>
        <dbReference type="ARBA" id="ARBA00038182"/>
    </source>
</evidence>
<dbReference type="OrthoDB" id="41532at2759"/>
<dbReference type="InterPro" id="IPR016181">
    <property type="entry name" value="Acyl_CoA_acyltransferase"/>
</dbReference>
<dbReference type="EC" id="2.3.1.87" evidence="5"/>
<dbReference type="Proteomes" id="UP000301870">
    <property type="component" value="Chromosome 23"/>
</dbReference>
<evidence type="ECO:0000256" key="10">
    <source>
        <dbReference type="ARBA" id="ARBA00051823"/>
    </source>
</evidence>
<sequence>MVLLRVCKRVVNNEFTRKISNIIPRKEAFDCRKKNHIKWQELNQKEHSWRHLSMNKDTTFHIRKIESKDKERVIDFLRKYFLRDEPMSQAVKLINGPDDRCVEAEQSVSSAIDEGFSLSAVDENEELVGVVINATMHRDDTGCKEAAENCGNPKFRRILAVLMYMREKSQLWEKVPSSCNMVMDLTMASVHPNWRKRRVMEALAKESECIAKKVHACAIRMDATSFYSGRAAERLGYKSIYAIKYADIPDAPLPKLPHIEARVYMKLL</sequence>
<keyword evidence="14" id="KW-1185">Reference proteome</keyword>
<evidence type="ECO:0000256" key="11">
    <source>
        <dbReference type="ARBA" id="ARBA00052178"/>
    </source>
</evidence>
<comment type="similarity">
    <text evidence="4">Belongs to the acetyltransferase family. AANAT subfamily.</text>
</comment>
<dbReference type="KEGG" id="sliu:111356567"/>
<protein>
    <recommendedName>
        <fullName evidence="5">aralkylamine N-acetyltransferase</fullName>
        <ecNumber evidence="5">2.3.1.87</ecNumber>
    </recommendedName>
</protein>
<evidence type="ECO:0000256" key="5">
    <source>
        <dbReference type="ARBA" id="ARBA00039114"/>
    </source>
</evidence>
<evidence type="ECO:0000256" key="12">
    <source>
        <dbReference type="ARBA" id="ARBA00052335"/>
    </source>
</evidence>
<comment type="catalytic activity">
    <reaction evidence="9">
        <text>dopamine + acetyl-CoA = N-acetyldopamine + CoA + H(+)</text>
        <dbReference type="Rhea" id="RHEA:51388"/>
        <dbReference type="ChEBI" id="CHEBI:15378"/>
        <dbReference type="ChEBI" id="CHEBI:57287"/>
        <dbReference type="ChEBI" id="CHEBI:57288"/>
        <dbReference type="ChEBI" id="CHEBI:59905"/>
        <dbReference type="ChEBI" id="CHEBI:125678"/>
    </reaction>
    <physiologicalReaction direction="left-to-right" evidence="9">
        <dbReference type="Rhea" id="RHEA:51389"/>
    </physiologicalReaction>
</comment>
<keyword evidence="2" id="KW-0012">Acyltransferase</keyword>
<evidence type="ECO:0000256" key="6">
    <source>
        <dbReference type="ARBA" id="ARBA00050189"/>
    </source>
</evidence>
<evidence type="ECO:0000256" key="7">
    <source>
        <dbReference type="ARBA" id="ARBA00050849"/>
    </source>
</evidence>
<evidence type="ECO:0000313" key="15">
    <source>
        <dbReference type="RefSeq" id="XP_022826742.1"/>
    </source>
</evidence>
<evidence type="ECO:0000256" key="9">
    <source>
        <dbReference type="ARBA" id="ARBA00051711"/>
    </source>
</evidence>
<dbReference type="GO" id="GO:0004059">
    <property type="term" value="F:aralkylamine N-acetyltransferase activity"/>
    <property type="evidence" value="ECO:0007669"/>
    <property type="project" value="UniProtKB-EC"/>
</dbReference>
<comment type="catalytic activity">
    <reaction evidence="8">
        <text>serotonin + (5Z,8Z,11Z,14Z)-eicosatetraenoyl-CoA = N-[(5Z,8Z,11Z,14Z)-eicosatetraenoyl]-serotonin + CoA + H(+)</text>
        <dbReference type="Rhea" id="RHEA:51396"/>
        <dbReference type="ChEBI" id="CHEBI:15378"/>
        <dbReference type="ChEBI" id="CHEBI:57287"/>
        <dbReference type="ChEBI" id="CHEBI:57368"/>
        <dbReference type="ChEBI" id="CHEBI:132255"/>
        <dbReference type="ChEBI" id="CHEBI:350546"/>
    </reaction>
    <physiologicalReaction direction="left-to-right" evidence="8">
        <dbReference type="Rhea" id="RHEA:51397"/>
    </physiologicalReaction>
</comment>
<evidence type="ECO:0000313" key="14">
    <source>
        <dbReference type="Proteomes" id="UP000301870"/>
    </source>
</evidence>
<evidence type="ECO:0000256" key="2">
    <source>
        <dbReference type="ARBA" id="ARBA00023315"/>
    </source>
</evidence>
<evidence type="ECO:0000256" key="3">
    <source>
        <dbReference type="ARBA" id="ARBA00037926"/>
    </source>
</evidence>
<comment type="catalytic activity">
    <reaction evidence="7">
        <text>serotonin + octadecanoyl-CoA = N-octadecanoyl-serotonin + CoA + H(+)</text>
        <dbReference type="Rhea" id="RHEA:51400"/>
        <dbReference type="ChEBI" id="CHEBI:15378"/>
        <dbReference type="ChEBI" id="CHEBI:57287"/>
        <dbReference type="ChEBI" id="CHEBI:57394"/>
        <dbReference type="ChEBI" id="CHEBI:134065"/>
        <dbReference type="ChEBI" id="CHEBI:350546"/>
    </reaction>
    <physiologicalReaction direction="left-to-right" evidence="7">
        <dbReference type="Rhea" id="RHEA:51401"/>
    </physiologicalReaction>
</comment>
<evidence type="ECO:0000256" key="1">
    <source>
        <dbReference type="ARBA" id="ARBA00022679"/>
    </source>
</evidence>
<comment type="catalytic activity">
    <reaction evidence="13">
        <text>serotonin + acetyl-CoA = N-acetylserotonin + CoA + H(+)</text>
        <dbReference type="Rhea" id="RHEA:25217"/>
        <dbReference type="ChEBI" id="CHEBI:15378"/>
        <dbReference type="ChEBI" id="CHEBI:17697"/>
        <dbReference type="ChEBI" id="CHEBI:57287"/>
        <dbReference type="ChEBI" id="CHEBI:57288"/>
        <dbReference type="ChEBI" id="CHEBI:350546"/>
        <dbReference type="EC" id="2.3.1.87"/>
    </reaction>
    <physiologicalReaction direction="left-to-right" evidence="13">
        <dbReference type="Rhea" id="RHEA:25218"/>
    </physiologicalReaction>
</comment>
<keyword evidence="1" id="KW-0808">Transferase</keyword>
<dbReference type="Gene3D" id="3.40.630.30">
    <property type="match status" value="1"/>
</dbReference>
<dbReference type="GeneID" id="111356567"/>
<gene>
    <name evidence="15" type="primary">LOC111356567</name>
</gene>
<organism evidence="14 15">
    <name type="scientific">Spodoptera litura</name>
    <name type="common">Asian cotton leafworm</name>
    <dbReference type="NCBI Taxonomy" id="69820"/>
    <lineage>
        <taxon>Eukaryota</taxon>
        <taxon>Metazoa</taxon>
        <taxon>Ecdysozoa</taxon>
        <taxon>Arthropoda</taxon>
        <taxon>Hexapoda</taxon>
        <taxon>Insecta</taxon>
        <taxon>Pterygota</taxon>
        <taxon>Neoptera</taxon>
        <taxon>Endopterygota</taxon>
        <taxon>Lepidoptera</taxon>
        <taxon>Glossata</taxon>
        <taxon>Ditrysia</taxon>
        <taxon>Noctuoidea</taxon>
        <taxon>Noctuidae</taxon>
        <taxon>Amphipyrinae</taxon>
        <taxon>Spodoptera</taxon>
    </lineage>
</organism>
<dbReference type="PANTHER" id="PTHR20905:SF1">
    <property type="entry name" value="AT07410P-RELATED"/>
    <property type="match status" value="1"/>
</dbReference>